<sequence length="267" mass="28891">MNSTTVLFIGDIVGKAGRQTVKALVPQLRSEYSAHLVIANGENAAGGFGLTAAIADELFAVGIDVLTSGNHIWHQKDILEYLVKQPRLIRPLNCSPDAPGNGSCVVTASNGVRVAVINLLGRVFLDGYTCPFRAILSEVERLREENALLFVDFHAEATAEKRALGWYLDGHVGAVVGTHTHVQTADEQILPKGTAYITDVGMTGAMDSVIGVKKELAIQKFLTAMPVRFEAAEAMPELNGVVVTFNAETRRAVQIERLIRPLRSTMK</sequence>
<dbReference type="Gene3D" id="3.60.21.10">
    <property type="match status" value="1"/>
</dbReference>
<keyword evidence="8" id="KW-1185">Reference proteome</keyword>
<evidence type="ECO:0000256" key="2">
    <source>
        <dbReference type="ARBA" id="ARBA00022801"/>
    </source>
</evidence>
<dbReference type="Pfam" id="PF13277">
    <property type="entry name" value="YmdB"/>
    <property type="match status" value="1"/>
</dbReference>
<dbReference type="InterPro" id="IPR005235">
    <property type="entry name" value="YmdB-like"/>
</dbReference>
<evidence type="ECO:0000256" key="6">
    <source>
        <dbReference type="PIRSR" id="PIRSR004789-51"/>
    </source>
</evidence>
<comment type="similarity">
    <text evidence="4">Belongs to the YmdB-like family.</text>
</comment>
<organism evidence="7">
    <name type="scientific">Candidatus Moduliflexus flocculans</name>
    <dbReference type="NCBI Taxonomy" id="1499966"/>
    <lineage>
        <taxon>Bacteria</taxon>
        <taxon>Candidatus Moduliflexota</taxon>
        <taxon>Candidatus Moduliflexia</taxon>
        <taxon>Candidatus Moduliflexales</taxon>
        <taxon>Candidatus Moduliflexaceae</taxon>
    </lineage>
</organism>
<dbReference type="HOGENOM" id="CLU_068238_0_0_0"/>
<dbReference type="EMBL" id="DF820461">
    <property type="protein sequence ID" value="GAK54499.1"/>
    <property type="molecule type" value="Genomic_DNA"/>
</dbReference>
<dbReference type="STRING" id="1499966.U14_05785"/>
<evidence type="ECO:0000256" key="3">
    <source>
        <dbReference type="ARBA" id="ARBA00023004"/>
    </source>
</evidence>
<feature type="binding site" evidence="6">
    <location>
        <position position="181"/>
    </location>
    <ligand>
        <name>Fe cation</name>
        <dbReference type="ChEBI" id="CHEBI:24875"/>
        <label>1</label>
    </ligand>
</feature>
<reference evidence="7" key="1">
    <citation type="journal article" date="2015" name="PeerJ">
        <title>First genomic representation of candidate bacterial phylum KSB3 points to enhanced environmental sensing as a trigger of wastewater bulking.</title>
        <authorList>
            <person name="Sekiguchi Y."/>
            <person name="Ohashi A."/>
            <person name="Parks D.H."/>
            <person name="Yamauchi T."/>
            <person name="Tyson G.W."/>
            <person name="Hugenholtz P."/>
        </authorList>
    </citation>
    <scope>NUCLEOTIDE SEQUENCE [LARGE SCALE GENOMIC DNA]</scope>
</reference>
<dbReference type="PANTHER" id="PTHR36303:SF1">
    <property type="entry name" value="2',3'-CYCLIC-NUCLEOTIDE 2'-PHOSPHODIESTERASE"/>
    <property type="match status" value="1"/>
</dbReference>
<evidence type="ECO:0000256" key="4">
    <source>
        <dbReference type="ARBA" id="ARBA00061401"/>
    </source>
</evidence>
<feature type="binding site" evidence="6">
    <location>
        <position position="179"/>
    </location>
    <ligand>
        <name>Fe cation</name>
        <dbReference type="ChEBI" id="CHEBI:24875"/>
        <label>2</label>
    </ligand>
</feature>
<dbReference type="NCBIfam" id="TIGR00282">
    <property type="entry name" value="TIGR00282 family metallophosphoesterase"/>
    <property type="match status" value="1"/>
</dbReference>
<feature type="binding site" evidence="6">
    <location>
        <position position="70"/>
    </location>
    <ligand>
        <name>Fe cation</name>
        <dbReference type="ChEBI" id="CHEBI:24875"/>
        <label>2</label>
    </ligand>
</feature>
<gene>
    <name evidence="7" type="ORF">U14_05785</name>
</gene>
<keyword evidence="1 6" id="KW-0479">Metal-binding</keyword>
<feature type="binding site" evidence="6">
    <location>
        <position position="11"/>
    </location>
    <ligand>
        <name>Fe cation</name>
        <dbReference type="ChEBI" id="CHEBI:24875"/>
        <label>1</label>
    </ligand>
</feature>
<keyword evidence="2" id="KW-0378">Hydrolase</keyword>
<dbReference type="CDD" id="cd07382">
    <property type="entry name" value="MPP_DR1281"/>
    <property type="match status" value="1"/>
</dbReference>
<feature type="active site" description="Proton donor" evidence="5">
    <location>
        <position position="71"/>
    </location>
</feature>
<dbReference type="GO" id="GO:0004113">
    <property type="term" value="F:2',3'-cyclic-nucleotide 3'-phosphodiesterase activity"/>
    <property type="evidence" value="ECO:0007669"/>
    <property type="project" value="TreeGrafter"/>
</dbReference>
<keyword evidence="3" id="KW-0408">Iron</keyword>
<evidence type="ECO:0000256" key="1">
    <source>
        <dbReference type="ARBA" id="ARBA00022723"/>
    </source>
</evidence>
<evidence type="ECO:0000313" key="8">
    <source>
        <dbReference type="Proteomes" id="UP000030700"/>
    </source>
</evidence>
<dbReference type="AlphaFoldDB" id="A0A081BSW8"/>
<protein>
    <submittedName>
        <fullName evidence="7">2',3'-cyclic nucleotide 2'-phosphodiesterase YmdB</fullName>
    </submittedName>
</protein>
<evidence type="ECO:0000313" key="7">
    <source>
        <dbReference type="EMBL" id="GAK54499.1"/>
    </source>
</evidence>
<name>A0A081BSW8_9BACT</name>
<dbReference type="PIRSF" id="PIRSF004789">
    <property type="entry name" value="DR1281"/>
    <property type="match status" value="1"/>
</dbReference>
<dbReference type="InterPro" id="IPR029052">
    <property type="entry name" value="Metallo-depent_PP-like"/>
</dbReference>
<dbReference type="GO" id="GO:0046872">
    <property type="term" value="F:metal ion binding"/>
    <property type="evidence" value="ECO:0007669"/>
    <property type="project" value="UniProtKB-KW"/>
</dbReference>
<evidence type="ECO:0000256" key="5">
    <source>
        <dbReference type="PIRSR" id="PIRSR004789-50"/>
    </source>
</evidence>
<dbReference type="PANTHER" id="PTHR36303">
    <property type="entry name" value="2',3'-CYCLIC-NUCLEOTIDE 2'-PHOSPHODIESTERASE"/>
    <property type="match status" value="1"/>
</dbReference>
<proteinExistence type="inferred from homology"/>
<accession>A0A081BSW8</accession>
<feature type="binding site" evidence="6">
    <location>
        <position position="42"/>
    </location>
    <ligand>
        <name>Fe cation</name>
        <dbReference type="ChEBI" id="CHEBI:24875"/>
        <label>1</label>
    </ligand>
</feature>
<dbReference type="FunFam" id="3.60.21.10:FF:000016">
    <property type="entry name" value="Putative metallophosphoesterase"/>
    <property type="match status" value="1"/>
</dbReference>
<feature type="binding site" evidence="6">
    <location>
        <position position="42"/>
    </location>
    <ligand>
        <name>Fe cation</name>
        <dbReference type="ChEBI" id="CHEBI:24875"/>
        <label>2</label>
    </ligand>
</feature>
<dbReference type="Proteomes" id="UP000030700">
    <property type="component" value="Unassembled WGS sequence"/>
</dbReference>
<feature type="binding site" evidence="6">
    <location>
        <position position="43"/>
    </location>
    <ligand>
        <name>Fe cation</name>
        <dbReference type="ChEBI" id="CHEBI:24875"/>
        <label>1</label>
    </ligand>
</feature>
<dbReference type="SUPFAM" id="SSF56300">
    <property type="entry name" value="Metallo-dependent phosphatases"/>
    <property type="match status" value="1"/>
</dbReference>
<feature type="binding site" evidence="6">
    <location>
        <position position="154"/>
    </location>
    <ligand>
        <name>Fe cation</name>
        <dbReference type="ChEBI" id="CHEBI:24875"/>
        <label>2</label>
    </ligand>
</feature>